<dbReference type="STRING" id="1419482.SAMN05444266_102480"/>
<dbReference type="Pfam" id="PF00512">
    <property type="entry name" value="HisKA"/>
    <property type="match status" value="1"/>
</dbReference>
<dbReference type="Proteomes" id="UP000184420">
    <property type="component" value="Unassembled WGS sequence"/>
</dbReference>
<dbReference type="PANTHER" id="PTHR45528">
    <property type="entry name" value="SENSOR HISTIDINE KINASE CPXA"/>
    <property type="match status" value="1"/>
</dbReference>
<evidence type="ECO:0000256" key="8">
    <source>
        <dbReference type="ARBA" id="ARBA00022741"/>
    </source>
</evidence>
<dbReference type="EMBL" id="FRBL01000002">
    <property type="protein sequence ID" value="SHL21562.1"/>
    <property type="molecule type" value="Genomic_DNA"/>
</dbReference>
<dbReference type="InterPro" id="IPR005467">
    <property type="entry name" value="His_kinase_dom"/>
</dbReference>
<name>A0A1M6YU20_9BACT</name>
<dbReference type="Gene3D" id="3.30.565.10">
    <property type="entry name" value="Histidine kinase-like ATPase, C-terminal domain"/>
    <property type="match status" value="1"/>
</dbReference>
<protein>
    <recommendedName>
        <fullName evidence="3">histidine kinase</fullName>
        <ecNumber evidence="3">2.7.13.3</ecNumber>
    </recommendedName>
</protein>
<reference evidence="16 17" key="1">
    <citation type="submission" date="2016-11" db="EMBL/GenBank/DDBJ databases">
        <authorList>
            <person name="Jaros S."/>
            <person name="Januszkiewicz K."/>
            <person name="Wedrychowicz H."/>
        </authorList>
    </citation>
    <scope>NUCLEOTIDE SEQUENCE [LARGE SCALE GENOMIC DNA]</scope>
    <source>
        <strain evidence="16 17">DSM 27406</strain>
    </source>
</reference>
<dbReference type="GO" id="GO:0005886">
    <property type="term" value="C:plasma membrane"/>
    <property type="evidence" value="ECO:0007669"/>
    <property type="project" value="UniProtKB-SubCell"/>
</dbReference>
<feature type="domain" description="Histidine kinase" evidence="15">
    <location>
        <begin position="218"/>
        <end position="424"/>
    </location>
</feature>
<evidence type="ECO:0000256" key="10">
    <source>
        <dbReference type="ARBA" id="ARBA00022840"/>
    </source>
</evidence>
<dbReference type="Pfam" id="PF02518">
    <property type="entry name" value="HATPase_c"/>
    <property type="match status" value="1"/>
</dbReference>
<evidence type="ECO:0000256" key="9">
    <source>
        <dbReference type="ARBA" id="ARBA00022777"/>
    </source>
</evidence>
<evidence type="ECO:0000256" key="13">
    <source>
        <dbReference type="ARBA" id="ARBA00023136"/>
    </source>
</evidence>
<dbReference type="CDD" id="cd00082">
    <property type="entry name" value="HisKA"/>
    <property type="match status" value="1"/>
</dbReference>
<dbReference type="AlphaFoldDB" id="A0A1M6YU20"/>
<evidence type="ECO:0000256" key="11">
    <source>
        <dbReference type="ARBA" id="ARBA00022989"/>
    </source>
</evidence>
<evidence type="ECO:0000259" key="15">
    <source>
        <dbReference type="PROSITE" id="PS50109"/>
    </source>
</evidence>
<evidence type="ECO:0000256" key="7">
    <source>
        <dbReference type="ARBA" id="ARBA00022692"/>
    </source>
</evidence>
<dbReference type="SMART" id="SM00387">
    <property type="entry name" value="HATPase_c"/>
    <property type="match status" value="1"/>
</dbReference>
<comment type="subcellular location">
    <subcellularLocation>
        <location evidence="2">Cell membrane</location>
        <topology evidence="2">Multi-pass membrane protein</topology>
    </subcellularLocation>
</comment>
<comment type="catalytic activity">
    <reaction evidence="1">
        <text>ATP + protein L-histidine = ADP + protein N-phospho-L-histidine.</text>
        <dbReference type="EC" id="2.7.13.3"/>
    </reaction>
</comment>
<evidence type="ECO:0000256" key="3">
    <source>
        <dbReference type="ARBA" id="ARBA00012438"/>
    </source>
</evidence>
<proteinExistence type="predicted"/>
<gene>
    <name evidence="16" type="ORF">SAMN05444266_102480</name>
</gene>
<keyword evidence="8" id="KW-0547">Nucleotide-binding</keyword>
<keyword evidence="10" id="KW-0067">ATP-binding</keyword>
<keyword evidence="4" id="KW-1003">Cell membrane</keyword>
<keyword evidence="5" id="KW-0597">Phosphoprotein</keyword>
<evidence type="ECO:0000256" key="14">
    <source>
        <dbReference type="SAM" id="Phobius"/>
    </source>
</evidence>
<keyword evidence="11 14" id="KW-1133">Transmembrane helix</keyword>
<dbReference type="EC" id="2.7.13.3" evidence="3"/>
<evidence type="ECO:0000256" key="2">
    <source>
        <dbReference type="ARBA" id="ARBA00004651"/>
    </source>
</evidence>
<feature type="transmembrane region" description="Helical" evidence="14">
    <location>
        <begin position="7"/>
        <end position="26"/>
    </location>
</feature>
<dbReference type="Gene3D" id="1.10.287.130">
    <property type="match status" value="1"/>
</dbReference>
<keyword evidence="17" id="KW-1185">Reference proteome</keyword>
<evidence type="ECO:0000256" key="6">
    <source>
        <dbReference type="ARBA" id="ARBA00022679"/>
    </source>
</evidence>
<keyword evidence="7 14" id="KW-0812">Transmembrane</keyword>
<dbReference type="GO" id="GO:0005524">
    <property type="term" value="F:ATP binding"/>
    <property type="evidence" value="ECO:0007669"/>
    <property type="project" value="UniProtKB-KW"/>
</dbReference>
<keyword evidence="6" id="KW-0808">Transferase</keyword>
<evidence type="ECO:0000313" key="16">
    <source>
        <dbReference type="EMBL" id="SHL21562.1"/>
    </source>
</evidence>
<keyword evidence="12" id="KW-0902">Two-component regulatory system</keyword>
<dbReference type="SUPFAM" id="SSF47384">
    <property type="entry name" value="Homodimeric domain of signal transducing histidine kinase"/>
    <property type="match status" value="1"/>
</dbReference>
<evidence type="ECO:0000313" key="17">
    <source>
        <dbReference type="Proteomes" id="UP000184420"/>
    </source>
</evidence>
<sequence>MKLLNKITVWFIGVIFLVTPITMVISRNNIKKHLDKAEEQRMRAVNDHVYEQLLTGVKLDHYTHGRPIEVSLFQGPMPAERVQTVKEVARNEDLAQNECRISVTSYYQVGKQIYKVSSYNYVLKSEEIFAGMLSTVVWKMLLIILCVGLTARLLSRIILEPFYRGLKIIKHFDVKRSDQKLQLAHTTTTEFKELNDFIESMAQKARADYAAIKEFSENASHELQTPLAVVRSKLDLLSQTSIDDKQAQLIGDMQASIERLSHINRSLVLLTKLENHEYATSESIKFCAITKRVISTYEDWVKMKEIDISTNLDKNIVLNIHPALAEILLSNLFSNAIRYNLEGGKIKVELNKYNFIISNTGNPPELPTAELFRRFKKGNQSGESTGLGLAIVKQICTVNDFSVTYNYEDGWHQVKVVFGLPEAKPAAEKLCPVPGTKLAVS</sequence>
<dbReference type="GO" id="GO:0000155">
    <property type="term" value="F:phosphorelay sensor kinase activity"/>
    <property type="evidence" value="ECO:0007669"/>
    <property type="project" value="InterPro"/>
</dbReference>
<evidence type="ECO:0000256" key="4">
    <source>
        <dbReference type="ARBA" id="ARBA00022475"/>
    </source>
</evidence>
<evidence type="ECO:0000256" key="5">
    <source>
        <dbReference type="ARBA" id="ARBA00022553"/>
    </source>
</evidence>
<evidence type="ECO:0000256" key="12">
    <source>
        <dbReference type="ARBA" id="ARBA00023012"/>
    </source>
</evidence>
<dbReference type="PANTHER" id="PTHR45528:SF1">
    <property type="entry name" value="SENSOR HISTIDINE KINASE CPXA"/>
    <property type="match status" value="1"/>
</dbReference>
<dbReference type="RefSeq" id="WP_073079286.1">
    <property type="nucleotide sequence ID" value="NZ_FRBL01000002.1"/>
</dbReference>
<dbReference type="OrthoDB" id="1522504at2"/>
<keyword evidence="9 16" id="KW-0418">Kinase</keyword>
<dbReference type="InterPro" id="IPR003594">
    <property type="entry name" value="HATPase_dom"/>
</dbReference>
<evidence type="ECO:0000256" key="1">
    <source>
        <dbReference type="ARBA" id="ARBA00000085"/>
    </source>
</evidence>
<dbReference type="SMART" id="SM00388">
    <property type="entry name" value="HisKA"/>
    <property type="match status" value="1"/>
</dbReference>
<dbReference type="PROSITE" id="PS50109">
    <property type="entry name" value="HIS_KIN"/>
    <property type="match status" value="1"/>
</dbReference>
<dbReference type="InterPro" id="IPR036097">
    <property type="entry name" value="HisK_dim/P_sf"/>
</dbReference>
<dbReference type="InterPro" id="IPR036890">
    <property type="entry name" value="HATPase_C_sf"/>
</dbReference>
<keyword evidence="13 14" id="KW-0472">Membrane</keyword>
<dbReference type="InterPro" id="IPR003661">
    <property type="entry name" value="HisK_dim/P_dom"/>
</dbReference>
<organism evidence="16 17">
    <name type="scientific">Chitinophaga jiangningensis</name>
    <dbReference type="NCBI Taxonomy" id="1419482"/>
    <lineage>
        <taxon>Bacteria</taxon>
        <taxon>Pseudomonadati</taxon>
        <taxon>Bacteroidota</taxon>
        <taxon>Chitinophagia</taxon>
        <taxon>Chitinophagales</taxon>
        <taxon>Chitinophagaceae</taxon>
        <taxon>Chitinophaga</taxon>
    </lineage>
</organism>
<dbReference type="SUPFAM" id="SSF55874">
    <property type="entry name" value="ATPase domain of HSP90 chaperone/DNA topoisomerase II/histidine kinase"/>
    <property type="match status" value="1"/>
</dbReference>
<dbReference type="InterPro" id="IPR050398">
    <property type="entry name" value="HssS/ArlS-like"/>
</dbReference>
<accession>A0A1M6YU20</accession>